<feature type="region of interest" description="Disordered" evidence="1">
    <location>
        <begin position="51"/>
        <end position="70"/>
    </location>
</feature>
<dbReference type="AlphaFoldDB" id="A0A090Y8E9"/>
<sequence>MFLKEHRRCVKDIISYCNRLTYNGFLESYTKEFEPNTFILPHMGYAHIEGSHDNTNGNSKIGRCDSKPIL</sequence>
<accession>A0A090Y8E9</accession>
<reference evidence="2 3" key="1">
    <citation type="submission" date="2014-04" db="EMBL/GenBank/DDBJ databases">
        <authorList>
            <person name="Bishop-Lilly K.A."/>
            <person name="Broomall S.M."/>
            <person name="Chain P.S."/>
            <person name="Chertkov O."/>
            <person name="Coyne S.R."/>
            <person name="Daligault H.E."/>
            <person name="Davenport K.W."/>
            <person name="Erkkila T."/>
            <person name="Frey K.G."/>
            <person name="Gibbons H.S."/>
            <person name="Gu W."/>
            <person name="Jaissle J."/>
            <person name="Johnson S.L."/>
            <person name="Koroleva G.I."/>
            <person name="Ladner J.T."/>
            <person name="Lo C.-C."/>
            <person name="Minogue T.D."/>
            <person name="Munk C."/>
            <person name="Palacios G.F."/>
            <person name="Redden C.L."/>
            <person name="Rosenzweig C.N."/>
            <person name="Scholz M.B."/>
            <person name="Teshima H."/>
            <person name="Xu Y."/>
        </authorList>
    </citation>
    <scope>NUCLEOTIDE SEQUENCE [LARGE SCALE GENOMIC DNA]</scope>
    <source>
        <strain evidence="2 3">BHP</strain>
    </source>
</reference>
<evidence type="ECO:0000256" key="1">
    <source>
        <dbReference type="SAM" id="MobiDB-lite"/>
    </source>
</evidence>
<comment type="caution">
    <text evidence="2">The sequence shown here is derived from an EMBL/GenBank/DDBJ whole genome shotgun (WGS) entry which is preliminary data.</text>
</comment>
<dbReference type="EMBL" id="JMQC01000011">
    <property type="protein sequence ID" value="KFM95048.1"/>
    <property type="molecule type" value="Genomic_DNA"/>
</dbReference>
<evidence type="ECO:0000313" key="3">
    <source>
        <dbReference type="Proteomes" id="UP000029389"/>
    </source>
</evidence>
<proteinExistence type="predicted"/>
<name>A0A090Y8E9_9BACI</name>
<organism evidence="2 3">
    <name type="scientific">Bacillus clarus</name>
    <dbReference type="NCBI Taxonomy" id="2338372"/>
    <lineage>
        <taxon>Bacteria</taxon>
        <taxon>Bacillati</taxon>
        <taxon>Bacillota</taxon>
        <taxon>Bacilli</taxon>
        <taxon>Bacillales</taxon>
        <taxon>Bacillaceae</taxon>
        <taxon>Bacillus</taxon>
        <taxon>Bacillus cereus group</taxon>
    </lineage>
</organism>
<protein>
    <submittedName>
        <fullName evidence="2">Phospholipase D/Transphosphatidylase domain protein</fullName>
    </submittedName>
</protein>
<gene>
    <name evidence="2" type="ORF">DJ93_5884</name>
</gene>
<dbReference type="Proteomes" id="UP000029389">
    <property type="component" value="Unassembled WGS sequence"/>
</dbReference>
<evidence type="ECO:0000313" key="2">
    <source>
        <dbReference type="EMBL" id="KFM95048.1"/>
    </source>
</evidence>